<evidence type="ECO:0000256" key="1">
    <source>
        <dbReference type="ARBA" id="ARBA00006745"/>
    </source>
</evidence>
<dbReference type="SUPFAM" id="SSF51338">
    <property type="entry name" value="Composite domain of metallo-dependent hydrolases"/>
    <property type="match status" value="1"/>
</dbReference>
<dbReference type="Proteomes" id="UP001210770">
    <property type="component" value="Chromosome"/>
</dbReference>
<dbReference type="EMBL" id="CP116423">
    <property type="protein sequence ID" value="WCE70781.1"/>
    <property type="molecule type" value="Genomic_DNA"/>
</dbReference>
<reference evidence="4" key="1">
    <citation type="submission" date="2023-01" db="EMBL/GenBank/DDBJ databases">
        <title>Comparative genomic analysis of cold water coral derived Sulfitobacter faviae: insights into their metabolism and habitat adaptation.</title>
        <authorList>
            <person name="Guo Y."/>
            <person name="Lin S."/>
            <person name="Huang Z."/>
            <person name="Tang K."/>
            <person name="Wang X."/>
        </authorList>
    </citation>
    <scope>NUCLEOTIDE SEQUENCE</scope>
    <source>
        <strain evidence="4">SCSIO W_1865</strain>
    </source>
</reference>
<dbReference type="AlphaFoldDB" id="A0AAX3LR11"/>
<dbReference type="PANTHER" id="PTHR43794">
    <property type="entry name" value="AMINOHYDROLASE SSNA-RELATED"/>
    <property type="match status" value="1"/>
</dbReference>
<comment type="similarity">
    <text evidence="1">Belongs to the metallo-dependent hydrolases superfamily. ATZ/TRZ family.</text>
</comment>
<feature type="domain" description="Amidohydrolase-related" evidence="3">
    <location>
        <begin position="105"/>
        <end position="440"/>
    </location>
</feature>
<accession>A0AAX3LR11</accession>
<sequence length="492" mass="53309">MAERLKRSALTAAWVVGHEDGQHCLYRNGTVVVEGEKVLHVGHDFAGDVAETIDFGEALIGPGFIDLDALADLDTTVLGYDNHPPELKGRVWPESYMAAGPREMYTPEELAFQKRYAFTRLIRNGITTALPIASLFYRAWGETTEEFDAAAEAAADLGLRVYLGPAYRSGNLVVNEDRQIGFHYDEPRGFAGLAEAEAFIARHENTHGGLIRTMLAPDRIETCTPELLRRSGAAARALGVPIRLHCCQSRLEYDLVLQQHGKSPLELLRDTGFFAPSTILPHGLFLSGLNGITHAAPDLEILRASGAALAHCPLVMARSGKIMQSFARFRDLGVPIGMGTDTHPADMIQNMALGVMTARIAEGDPTTVRAADFYDAATLGGAAALNRPDLGRLAPGAAADLNVIRLDSPDIGQRIDPIQTILLNGSGRDVSDVMIAGRFVMRDGVIPGVDDMAYHAKAQAQFDRMVAQYPDRTLFHPPVEEIFTGSYGVKGP</sequence>
<evidence type="ECO:0000256" key="2">
    <source>
        <dbReference type="ARBA" id="ARBA00022801"/>
    </source>
</evidence>
<dbReference type="PANTHER" id="PTHR43794:SF11">
    <property type="entry name" value="AMIDOHYDROLASE-RELATED DOMAIN-CONTAINING PROTEIN"/>
    <property type="match status" value="1"/>
</dbReference>
<gene>
    <name evidence="4" type="ORF">PL336_02765</name>
</gene>
<evidence type="ECO:0000313" key="4">
    <source>
        <dbReference type="EMBL" id="WCE70781.1"/>
    </source>
</evidence>
<dbReference type="InterPro" id="IPR032466">
    <property type="entry name" value="Metal_Hydrolase"/>
</dbReference>
<name>A0AAX3LR11_9RHOB</name>
<dbReference type="InterPro" id="IPR011059">
    <property type="entry name" value="Metal-dep_hydrolase_composite"/>
</dbReference>
<dbReference type="Pfam" id="PF01979">
    <property type="entry name" value="Amidohydro_1"/>
    <property type="match status" value="1"/>
</dbReference>
<dbReference type="Gene3D" id="3.20.20.140">
    <property type="entry name" value="Metal-dependent hydrolases"/>
    <property type="match status" value="1"/>
</dbReference>
<dbReference type="GO" id="GO:0016810">
    <property type="term" value="F:hydrolase activity, acting on carbon-nitrogen (but not peptide) bonds"/>
    <property type="evidence" value="ECO:0007669"/>
    <property type="project" value="InterPro"/>
</dbReference>
<proteinExistence type="inferred from homology"/>
<dbReference type="NCBIfam" id="NF004801">
    <property type="entry name" value="PRK06151.1"/>
    <property type="match status" value="1"/>
</dbReference>
<evidence type="ECO:0000259" key="3">
    <source>
        <dbReference type="Pfam" id="PF01979"/>
    </source>
</evidence>
<organism evidence="4 5">
    <name type="scientific">Sulfitobacter faviae</name>
    <dbReference type="NCBI Taxonomy" id="1775881"/>
    <lineage>
        <taxon>Bacteria</taxon>
        <taxon>Pseudomonadati</taxon>
        <taxon>Pseudomonadota</taxon>
        <taxon>Alphaproteobacteria</taxon>
        <taxon>Rhodobacterales</taxon>
        <taxon>Roseobacteraceae</taxon>
        <taxon>Sulfitobacter</taxon>
    </lineage>
</organism>
<dbReference type="RefSeq" id="WP_271689000.1">
    <property type="nucleotide sequence ID" value="NZ_CP116423.1"/>
</dbReference>
<dbReference type="Gene3D" id="2.30.40.10">
    <property type="entry name" value="Urease, subunit C, domain 1"/>
    <property type="match status" value="1"/>
</dbReference>
<dbReference type="SUPFAM" id="SSF51556">
    <property type="entry name" value="Metallo-dependent hydrolases"/>
    <property type="match status" value="1"/>
</dbReference>
<protein>
    <submittedName>
        <fullName evidence="4">Chlorohydrolase family protein</fullName>
    </submittedName>
</protein>
<evidence type="ECO:0000313" key="5">
    <source>
        <dbReference type="Proteomes" id="UP001210770"/>
    </source>
</evidence>
<dbReference type="InterPro" id="IPR050287">
    <property type="entry name" value="MTA/SAH_deaminase"/>
</dbReference>
<dbReference type="InterPro" id="IPR006680">
    <property type="entry name" value="Amidohydro-rel"/>
</dbReference>
<keyword evidence="2" id="KW-0378">Hydrolase</keyword>